<evidence type="ECO:0000313" key="2">
    <source>
        <dbReference type="Proteomes" id="UP001447842"/>
    </source>
</evidence>
<dbReference type="RefSeq" id="WP_345972107.1">
    <property type="nucleotide sequence ID" value="NZ_CP147920.1"/>
</dbReference>
<evidence type="ECO:0000313" key="1">
    <source>
        <dbReference type="EMBL" id="XAU14367.1"/>
    </source>
</evidence>
<dbReference type="Proteomes" id="UP001447842">
    <property type="component" value="Chromosome"/>
</dbReference>
<sequence length="337" mass="38227">MTTILQLAGLPDSNEIVLETTDEAGARRFLDFAWLSPLLEPLDPARFRHLKLLYGGAENPISVNIRPDVVYNSISDPERCSHALDRAQHAAQSNPYPFINPPANIPRIRSDRLSETVAPLKGITMPKTVRLTPHSLSDVSNTLERSGLRPPLLFREAAAYPERPNHFILESFDDLHALERFPFDGRAYYASAFTDYRSPDGLYRLYRFYVIGDTLLPGHLILSDQWHIRNDAEAHRGLKSKMTGILNEEKAFLKQFRKKSFPALYVLKQQLGLDYFAVECTIDKKGELLLFGIDCNGHYADGTKMQGYYSTKELAQFNQAVEKMLLDKRPAAKGYHA</sequence>
<organism evidence="1 2">
    <name type="scientific">Sulfurimonas diazotrophicus</name>
    <dbReference type="NCBI Taxonomy" id="3131939"/>
    <lineage>
        <taxon>Bacteria</taxon>
        <taxon>Pseudomonadati</taxon>
        <taxon>Campylobacterota</taxon>
        <taxon>Epsilonproteobacteria</taxon>
        <taxon>Campylobacterales</taxon>
        <taxon>Sulfurimonadaceae</taxon>
        <taxon>Sulfurimonas</taxon>
    </lineage>
</organism>
<evidence type="ECO:0008006" key="3">
    <source>
        <dbReference type="Google" id="ProtNLM"/>
    </source>
</evidence>
<protein>
    <recommendedName>
        <fullName evidence="3">ATP-grasp domain-containing protein</fullName>
    </recommendedName>
</protein>
<reference evidence="1 2" key="1">
    <citation type="submission" date="2024-03" db="EMBL/GenBank/DDBJ databases">
        <title>Sulfurimonas sp. HSL3-1.</title>
        <authorList>
            <person name="Wang S."/>
        </authorList>
    </citation>
    <scope>NUCLEOTIDE SEQUENCE [LARGE SCALE GENOMIC DNA]</scope>
    <source>
        <strain evidence="1 2">HSL3-1</strain>
    </source>
</reference>
<name>A0ABZ3H7J5_9BACT</name>
<proteinExistence type="predicted"/>
<gene>
    <name evidence="1" type="ORF">WCY31_08890</name>
</gene>
<accession>A0ABZ3H7J5</accession>
<keyword evidence="2" id="KW-1185">Reference proteome</keyword>
<dbReference type="EMBL" id="CP147920">
    <property type="protein sequence ID" value="XAU14367.1"/>
    <property type="molecule type" value="Genomic_DNA"/>
</dbReference>